<feature type="domain" description="Methyltransferase" evidence="2">
    <location>
        <begin position="218"/>
        <end position="349"/>
    </location>
</feature>
<dbReference type="InterPro" id="IPR026913">
    <property type="entry name" value="METTL24"/>
</dbReference>
<keyword evidence="4" id="KW-1185">Reference proteome</keyword>
<feature type="chain" id="PRO_5007296116" description="Methyltransferase domain-containing protein" evidence="1">
    <location>
        <begin position="28"/>
        <end position="433"/>
    </location>
</feature>
<dbReference type="Proteomes" id="UP000070544">
    <property type="component" value="Unassembled WGS sequence"/>
</dbReference>
<dbReference type="AlphaFoldDB" id="A0A139AD60"/>
<protein>
    <recommendedName>
        <fullName evidence="2">Methyltransferase domain-containing protein</fullName>
    </recommendedName>
</protein>
<dbReference type="PANTHER" id="PTHR32026">
    <property type="entry name" value="METHYLTRANSFERASE-LIKE PROTEIN 24"/>
    <property type="match status" value="1"/>
</dbReference>
<name>A0A139AD60_GONPJ</name>
<dbReference type="EMBL" id="KQ965767">
    <property type="protein sequence ID" value="KXS14688.1"/>
    <property type="molecule type" value="Genomic_DNA"/>
</dbReference>
<organism evidence="3 4">
    <name type="scientific">Gonapodya prolifera (strain JEL478)</name>
    <name type="common">Monoblepharis prolifera</name>
    <dbReference type="NCBI Taxonomy" id="1344416"/>
    <lineage>
        <taxon>Eukaryota</taxon>
        <taxon>Fungi</taxon>
        <taxon>Fungi incertae sedis</taxon>
        <taxon>Chytridiomycota</taxon>
        <taxon>Chytridiomycota incertae sedis</taxon>
        <taxon>Monoblepharidomycetes</taxon>
        <taxon>Monoblepharidales</taxon>
        <taxon>Gonapodyaceae</taxon>
        <taxon>Gonapodya</taxon>
    </lineage>
</organism>
<dbReference type="InterPro" id="IPR025714">
    <property type="entry name" value="Methyltranfer_dom"/>
</dbReference>
<sequence length="433" mass="49562">MSPRCMPSQAPLYLGIFLSLFLTLAYLSNVDFVTGVSPPLSEPQYQPTSLHRKHRVQSYGVFWDVHSAVYALMLRFNRNQYACELQYSLGGASSGDGVWPVCLDGWIQIFYSSPPFQPPWLSFKPKPKLGRRNRVESSPEVSTDGIVERTLPRTHMSRRTGTQDTYFRPGTVLQELDKTNTGLPRPAEPMWRPPEGRHNWFRLTPWFGMASSQKELGNDPPCVVYVFGVDWDFSWEDELHDMTGCETHSFDPSLEMESHYRGRNQWVWNRGISPISQNTTGTGLTSGKTATWQLLTLADHMARLGHKHIDLLKVDVEGYEWDTFARAFEDRVMERVEQVLIEVHMFESSLRKWKPASSPETPLTSPGDDQVSDAVAKTEGILGWIEILDLFEKNGFVQYYHHTNPMSSLVSFGDDIDINRLPCCFELAFVRKR</sequence>
<evidence type="ECO:0000256" key="1">
    <source>
        <dbReference type="SAM" id="SignalP"/>
    </source>
</evidence>
<evidence type="ECO:0000259" key="2">
    <source>
        <dbReference type="Pfam" id="PF13383"/>
    </source>
</evidence>
<accession>A0A139AD60</accession>
<dbReference type="PANTHER" id="PTHR32026:SF10">
    <property type="entry name" value="METHYLTRANSFERASE-LIKE PROTEIN 24-RELATED"/>
    <property type="match status" value="1"/>
</dbReference>
<evidence type="ECO:0000313" key="4">
    <source>
        <dbReference type="Proteomes" id="UP000070544"/>
    </source>
</evidence>
<keyword evidence="1" id="KW-0732">Signal</keyword>
<reference evidence="3 4" key="1">
    <citation type="journal article" date="2015" name="Genome Biol. Evol.">
        <title>Phylogenomic analyses indicate that early fungi evolved digesting cell walls of algal ancestors of land plants.</title>
        <authorList>
            <person name="Chang Y."/>
            <person name="Wang S."/>
            <person name="Sekimoto S."/>
            <person name="Aerts A.L."/>
            <person name="Choi C."/>
            <person name="Clum A."/>
            <person name="LaButti K.M."/>
            <person name="Lindquist E.A."/>
            <person name="Yee Ngan C."/>
            <person name="Ohm R.A."/>
            <person name="Salamov A.A."/>
            <person name="Grigoriev I.V."/>
            <person name="Spatafora J.W."/>
            <person name="Berbee M.L."/>
        </authorList>
    </citation>
    <scope>NUCLEOTIDE SEQUENCE [LARGE SCALE GENOMIC DNA]</scope>
    <source>
        <strain evidence="3 4">JEL478</strain>
    </source>
</reference>
<dbReference type="OrthoDB" id="10006218at2759"/>
<dbReference type="Pfam" id="PF13383">
    <property type="entry name" value="Methyltransf_22"/>
    <property type="match status" value="1"/>
</dbReference>
<feature type="signal peptide" evidence="1">
    <location>
        <begin position="1"/>
        <end position="27"/>
    </location>
</feature>
<proteinExistence type="predicted"/>
<evidence type="ECO:0000313" key="3">
    <source>
        <dbReference type="EMBL" id="KXS14688.1"/>
    </source>
</evidence>
<gene>
    <name evidence="3" type="ORF">M427DRAFT_155794</name>
</gene>